<dbReference type="SMART" id="SM00267">
    <property type="entry name" value="GGDEF"/>
    <property type="match status" value="1"/>
</dbReference>
<organism evidence="4 5">
    <name type="scientific">Robertmurraya mangrovi</name>
    <dbReference type="NCBI Taxonomy" id="3098077"/>
    <lineage>
        <taxon>Bacteria</taxon>
        <taxon>Bacillati</taxon>
        <taxon>Bacillota</taxon>
        <taxon>Bacilli</taxon>
        <taxon>Bacillales</taxon>
        <taxon>Bacillaceae</taxon>
        <taxon>Robertmurraya</taxon>
    </lineage>
</organism>
<evidence type="ECO:0000256" key="1">
    <source>
        <dbReference type="SAM" id="Phobius"/>
    </source>
</evidence>
<evidence type="ECO:0000259" key="3">
    <source>
        <dbReference type="PROSITE" id="PS50887"/>
    </source>
</evidence>
<keyword evidence="5" id="KW-1185">Reference proteome</keyword>
<reference evidence="4 5" key="1">
    <citation type="submission" date="2023-11" db="EMBL/GenBank/DDBJ databases">
        <title>Bacillus jintuensis, isolated from a mudflat on the Beibu Gulf coast.</title>
        <authorList>
            <person name="Li M."/>
        </authorList>
    </citation>
    <scope>NUCLEOTIDE SEQUENCE [LARGE SCALE GENOMIC DNA]</scope>
    <source>
        <strain evidence="4 5">31A1R</strain>
    </source>
</reference>
<dbReference type="NCBIfam" id="TIGR00254">
    <property type="entry name" value="GGDEF"/>
    <property type="match status" value="1"/>
</dbReference>
<dbReference type="PANTHER" id="PTHR44757:SF2">
    <property type="entry name" value="BIOFILM ARCHITECTURE MAINTENANCE PROTEIN MBAA"/>
    <property type="match status" value="1"/>
</dbReference>
<dbReference type="Proteomes" id="UP001290455">
    <property type="component" value="Unassembled WGS sequence"/>
</dbReference>
<dbReference type="InterPro" id="IPR001633">
    <property type="entry name" value="EAL_dom"/>
</dbReference>
<feature type="transmembrane region" description="Helical" evidence="1">
    <location>
        <begin position="12"/>
        <end position="33"/>
    </location>
</feature>
<name>A0ABU5IWC1_9BACI</name>
<dbReference type="InterPro" id="IPR052155">
    <property type="entry name" value="Biofilm_reg_signaling"/>
</dbReference>
<feature type="transmembrane region" description="Helical" evidence="1">
    <location>
        <begin position="320"/>
        <end position="339"/>
    </location>
</feature>
<dbReference type="InterPro" id="IPR000160">
    <property type="entry name" value="GGDEF_dom"/>
</dbReference>
<protein>
    <submittedName>
        <fullName evidence="4">EAL domain-containing protein</fullName>
    </submittedName>
</protein>
<dbReference type="PROSITE" id="PS50887">
    <property type="entry name" value="GGDEF"/>
    <property type="match status" value="1"/>
</dbReference>
<feature type="domain" description="GGDEF" evidence="3">
    <location>
        <begin position="510"/>
        <end position="644"/>
    </location>
</feature>
<dbReference type="Pfam" id="PF00563">
    <property type="entry name" value="EAL"/>
    <property type="match status" value="1"/>
</dbReference>
<keyword evidence="1" id="KW-1133">Transmembrane helix</keyword>
<sequence>MKLNKKAPINKIIIKSGIVLSIVGIILISIFYFTERKDRNERQWQEANAIADIVKHSIQTNTETVRRNEALVDLSLYHVSTAIAQELAGKSIEEITDEQLRDLKDKWDLYDLSLFIPYNDHFRVAKSTDYKELGLNTKDWGYWDTALQQLYNLKSVTVNKGRAKKHFWVGPVSRSEINNQFFKYAYYYDGTTDFIINPLKYAGDLNRFISHSNTNNLINKIIDSEHHHVSEIAIINKQAFLFPQETIIEPEKDLAILGGTNHYAIKEDNPIIRSILTESQTVTTVVNDKPIKKVYVPITKNQVLTIVLDLSEEREREKKFLSILVTIFVFTSFTVYILLHLTNRKTLSVLESDFVRLQIAEEFKRTIEILPEAIFKLERDDQQRISMTYSEGRLMEQLNISTSKVKGVELKNLFNERLYQSVLPSVLEAFDGKPTETTITFQNRIYDLVIKPTTSCDQVTREIAGYAVDVTEKKDSEQKIEYLAYYDDLTGLPNRNHFQMKSEQFLNQEMNFALFFIDLDNFKTINDTLGHNAGDELLILVGKRIQQVVPKESSFLARMGGDEFTLMIDSFEDRSTIIGIAEQIIDALRIPFIFDDKSFLLTASIGISLYPEDGSDLNTLLKNADIAMYNSKENNKNGYSFYQFSMGDETERNILLVNDLRKAVLKNELFLLYQPQYHMLGKHIDGVEALVRWNHPKYGVISPLEFISLAEKYNIIDELGEWVLKTACIQFNQWKKDGLILDNIAVNLSKKQLLNPNLIVRIRDILKETHFNPAHLTLEITESATVENVAEITEVLHKIRDMGITIAIDDFGIEYSSLSYLKLLPIDYIKIDRAFINEMEQNAKSEGIVKLIIEFANQLNLDVIAEGVETKYQADMLKQFECEKLQGYYISPPIKSSELKEFVFDKVKI</sequence>
<feature type="domain" description="EAL" evidence="2">
    <location>
        <begin position="653"/>
        <end position="907"/>
    </location>
</feature>
<dbReference type="InterPro" id="IPR029787">
    <property type="entry name" value="Nucleotide_cyclase"/>
</dbReference>
<keyword evidence="1" id="KW-0812">Transmembrane</keyword>
<keyword evidence="1" id="KW-0472">Membrane</keyword>
<dbReference type="CDD" id="cd01948">
    <property type="entry name" value="EAL"/>
    <property type="match status" value="1"/>
</dbReference>
<dbReference type="Gene3D" id="3.20.20.450">
    <property type="entry name" value="EAL domain"/>
    <property type="match status" value="1"/>
</dbReference>
<dbReference type="InterPro" id="IPR035919">
    <property type="entry name" value="EAL_sf"/>
</dbReference>
<dbReference type="Pfam" id="PF00990">
    <property type="entry name" value="GGDEF"/>
    <property type="match status" value="1"/>
</dbReference>
<dbReference type="PROSITE" id="PS50883">
    <property type="entry name" value="EAL"/>
    <property type="match status" value="1"/>
</dbReference>
<dbReference type="SUPFAM" id="SSF141868">
    <property type="entry name" value="EAL domain-like"/>
    <property type="match status" value="1"/>
</dbReference>
<accession>A0ABU5IWC1</accession>
<dbReference type="CDD" id="cd01949">
    <property type="entry name" value="GGDEF"/>
    <property type="match status" value="1"/>
</dbReference>
<comment type="caution">
    <text evidence="4">The sequence shown here is derived from an EMBL/GenBank/DDBJ whole genome shotgun (WGS) entry which is preliminary data.</text>
</comment>
<evidence type="ECO:0000313" key="4">
    <source>
        <dbReference type="EMBL" id="MDZ5471406.1"/>
    </source>
</evidence>
<dbReference type="InterPro" id="IPR043128">
    <property type="entry name" value="Rev_trsase/Diguanyl_cyclase"/>
</dbReference>
<dbReference type="SMART" id="SM00052">
    <property type="entry name" value="EAL"/>
    <property type="match status" value="1"/>
</dbReference>
<dbReference type="EMBL" id="JAXOFX010000003">
    <property type="protein sequence ID" value="MDZ5471406.1"/>
    <property type="molecule type" value="Genomic_DNA"/>
</dbReference>
<dbReference type="RefSeq" id="WP_322445701.1">
    <property type="nucleotide sequence ID" value="NZ_JAXOFX010000003.1"/>
</dbReference>
<dbReference type="SUPFAM" id="SSF55073">
    <property type="entry name" value="Nucleotide cyclase"/>
    <property type="match status" value="1"/>
</dbReference>
<evidence type="ECO:0000313" key="5">
    <source>
        <dbReference type="Proteomes" id="UP001290455"/>
    </source>
</evidence>
<evidence type="ECO:0000259" key="2">
    <source>
        <dbReference type="PROSITE" id="PS50883"/>
    </source>
</evidence>
<dbReference type="Gene3D" id="3.30.70.270">
    <property type="match status" value="1"/>
</dbReference>
<gene>
    <name evidence="4" type="ORF">SM124_06560</name>
</gene>
<proteinExistence type="predicted"/>
<dbReference type="PANTHER" id="PTHR44757">
    <property type="entry name" value="DIGUANYLATE CYCLASE DGCP"/>
    <property type="match status" value="1"/>
</dbReference>